<evidence type="ECO:0000313" key="4">
    <source>
        <dbReference type="EMBL" id="EKF74392.1"/>
    </source>
</evidence>
<dbReference type="CDD" id="cd17569">
    <property type="entry name" value="REC_HupR-like"/>
    <property type="match status" value="1"/>
</dbReference>
<feature type="modified residue" description="4-aspartylphosphate" evidence="2">
    <location>
        <position position="53"/>
    </location>
</feature>
<dbReference type="STRING" id="1177179.A11A3_09335"/>
<keyword evidence="5" id="KW-1185">Reference proteome</keyword>
<gene>
    <name evidence="4" type="ORF">A11A3_09335</name>
</gene>
<dbReference type="SUPFAM" id="SSF52172">
    <property type="entry name" value="CheY-like"/>
    <property type="match status" value="1"/>
</dbReference>
<dbReference type="InterPro" id="IPR050595">
    <property type="entry name" value="Bact_response_regulator"/>
</dbReference>
<dbReference type="Gene3D" id="3.40.50.2300">
    <property type="match status" value="1"/>
</dbReference>
<evidence type="ECO:0000256" key="2">
    <source>
        <dbReference type="PROSITE-ProRule" id="PRU00169"/>
    </source>
</evidence>
<dbReference type="eggNOG" id="COG2204">
    <property type="taxonomic scope" value="Bacteria"/>
</dbReference>
<evidence type="ECO:0000259" key="3">
    <source>
        <dbReference type="PROSITE" id="PS50110"/>
    </source>
</evidence>
<dbReference type="RefSeq" id="WP_008929045.1">
    <property type="nucleotide sequence ID" value="NZ_AMRJ01000012.1"/>
</dbReference>
<protein>
    <submittedName>
        <fullName evidence="4">Response regulator</fullName>
    </submittedName>
</protein>
<dbReference type="EMBL" id="AMRJ01000012">
    <property type="protein sequence ID" value="EKF74392.1"/>
    <property type="molecule type" value="Genomic_DNA"/>
</dbReference>
<dbReference type="PATRIC" id="fig|1177179.3.peg.1866"/>
<evidence type="ECO:0000256" key="1">
    <source>
        <dbReference type="ARBA" id="ARBA00022553"/>
    </source>
</evidence>
<keyword evidence="1 2" id="KW-0597">Phosphoprotein</keyword>
<dbReference type="Pfam" id="PF00072">
    <property type="entry name" value="Response_reg"/>
    <property type="match status" value="1"/>
</dbReference>
<dbReference type="InterPro" id="IPR001789">
    <property type="entry name" value="Sig_transdc_resp-reg_receiver"/>
</dbReference>
<feature type="domain" description="Response regulatory" evidence="3">
    <location>
        <begin position="3"/>
        <end position="119"/>
    </location>
</feature>
<dbReference type="Proteomes" id="UP000010164">
    <property type="component" value="Unassembled WGS sequence"/>
</dbReference>
<sequence length="149" mass="17104">MYQIMVVDDEDYILKSLSRTLRAHTDWSVETYTSSMEALRRARTTVFDAVITDYIMPELNGLELLKEIREIQPDAIRILLTGVIDIDTLMSAINEAGAFRFIPKPWEDDQLLDSIGDGLKFRDIILENKMLAETVREQKEALKSMGYKG</sequence>
<dbReference type="GO" id="GO:0000160">
    <property type="term" value="P:phosphorelay signal transduction system"/>
    <property type="evidence" value="ECO:0007669"/>
    <property type="project" value="InterPro"/>
</dbReference>
<dbReference type="OrthoDB" id="9802066at2"/>
<name>L0WE25_9GAMM</name>
<organism evidence="4 5">
    <name type="scientific">Alcanivorax hongdengensis A-11-3</name>
    <dbReference type="NCBI Taxonomy" id="1177179"/>
    <lineage>
        <taxon>Bacteria</taxon>
        <taxon>Pseudomonadati</taxon>
        <taxon>Pseudomonadota</taxon>
        <taxon>Gammaproteobacteria</taxon>
        <taxon>Oceanospirillales</taxon>
        <taxon>Alcanivoracaceae</taxon>
        <taxon>Alcanivorax</taxon>
    </lineage>
</organism>
<reference evidence="4 5" key="1">
    <citation type="journal article" date="2012" name="J. Bacteriol.">
        <title>Genome Sequence of the Alkane-Degrading Bacterium Alcanivorax hongdengensis Type Strain A-11-3.</title>
        <authorList>
            <person name="Lai Q."/>
            <person name="Shao Z."/>
        </authorList>
    </citation>
    <scope>NUCLEOTIDE SEQUENCE [LARGE SCALE GENOMIC DNA]</scope>
    <source>
        <strain evidence="4 5">A-11-3</strain>
    </source>
</reference>
<accession>L0WE25</accession>
<dbReference type="InterPro" id="IPR011006">
    <property type="entry name" value="CheY-like_superfamily"/>
</dbReference>
<dbReference type="SMART" id="SM00448">
    <property type="entry name" value="REC"/>
    <property type="match status" value="1"/>
</dbReference>
<proteinExistence type="predicted"/>
<dbReference type="PROSITE" id="PS50110">
    <property type="entry name" value="RESPONSE_REGULATORY"/>
    <property type="match status" value="1"/>
</dbReference>
<evidence type="ECO:0000313" key="5">
    <source>
        <dbReference type="Proteomes" id="UP000010164"/>
    </source>
</evidence>
<dbReference type="AlphaFoldDB" id="L0WE25"/>
<dbReference type="PANTHER" id="PTHR44591">
    <property type="entry name" value="STRESS RESPONSE REGULATOR PROTEIN 1"/>
    <property type="match status" value="1"/>
</dbReference>
<dbReference type="PANTHER" id="PTHR44591:SF19">
    <property type="entry name" value="TWO-COMPONENT RESPONSE REGULATOR-RELATED"/>
    <property type="match status" value="1"/>
</dbReference>
<comment type="caution">
    <text evidence="4">The sequence shown here is derived from an EMBL/GenBank/DDBJ whole genome shotgun (WGS) entry which is preliminary data.</text>
</comment>